<evidence type="ECO:0008006" key="4">
    <source>
        <dbReference type="Google" id="ProtNLM"/>
    </source>
</evidence>
<protein>
    <recommendedName>
        <fullName evidence="4">PE domain-containing protein</fullName>
    </recommendedName>
</protein>
<dbReference type="Proteomes" id="UP000252015">
    <property type="component" value="Unassembled WGS sequence"/>
</dbReference>
<dbReference type="AlphaFoldDB" id="A0A375YT94"/>
<sequence length="128" mass="13419">MTIWGLMTPRDLRVNPAVVTTEGQELATEACEIPPIPEADTAVGADPLSTAFAAHMATTIDPLVMSRPKTQQRAISYAQALLAAAQMYNAADERIGNNLREQMASLPNAGRTARASAGLPGRDDGGTG</sequence>
<feature type="region of interest" description="Disordered" evidence="1">
    <location>
        <begin position="103"/>
        <end position="128"/>
    </location>
</feature>
<name>A0A375YT94_MYCSH</name>
<evidence type="ECO:0000256" key="1">
    <source>
        <dbReference type="SAM" id="MobiDB-lite"/>
    </source>
</evidence>
<evidence type="ECO:0000313" key="3">
    <source>
        <dbReference type="Proteomes" id="UP000252015"/>
    </source>
</evidence>
<gene>
    <name evidence="2" type="ORF">MSP7336_00358</name>
</gene>
<reference evidence="2 3" key="1">
    <citation type="submission" date="2018-05" db="EMBL/GenBank/DDBJ databases">
        <authorList>
            <consortium name="IHU Genomes"/>
        </authorList>
    </citation>
    <scope>NUCLEOTIDE SEQUENCE [LARGE SCALE GENOMIC DNA]</scope>
    <source>
        <strain evidence="2 3">P7336</strain>
    </source>
</reference>
<keyword evidence="3" id="KW-1185">Reference proteome</keyword>
<dbReference type="EMBL" id="UEGW01000001">
    <property type="protein sequence ID" value="SRX92134.1"/>
    <property type="molecule type" value="Genomic_DNA"/>
</dbReference>
<evidence type="ECO:0000313" key="2">
    <source>
        <dbReference type="EMBL" id="SRX92134.1"/>
    </source>
</evidence>
<accession>A0A375YT94</accession>
<organism evidence="2 3">
    <name type="scientific">Mycobacterium shimoidei</name>
    <dbReference type="NCBI Taxonomy" id="29313"/>
    <lineage>
        <taxon>Bacteria</taxon>
        <taxon>Bacillati</taxon>
        <taxon>Actinomycetota</taxon>
        <taxon>Actinomycetes</taxon>
        <taxon>Mycobacteriales</taxon>
        <taxon>Mycobacteriaceae</taxon>
        <taxon>Mycobacterium</taxon>
    </lineage>
</organism>
<proteinExistence type="predicted"/>